<sequence>MRLKCKFPDPLLADLNYKYLRCQSKARQNDEEHLKDMENKPYSVTGAILGIQTMHEFIAREQNISTKNWKNYNFCSRNKMKSRNTNLRKYVTSSKLKSGSIIDVNKTDCYTMT</sequence>
<name>A0A0B7BJZ4_9EUPU</name>
<dbReference type="EMBL" id="HACG01046814">
    <property type="protein sequence ID" value="CEK93679.1"/>
    <property type="molecule type" value="Transcribed_RNA"/>
</dbReference>
<evidence type="ECO:0000313" key="1">
    <source>
        <dbReference type="EMBL" id="CEK93679.1"/>
    </source>
</evidence>
<accession>A0A0B7BJZ4</accession>
<proteinExistence type="predicted"/>
<gene>
    <name evidence="1" type="primary">ORF196585</name>
</gene>
<dbReference type="AlphaFoldDB" id="A0A0B7BJZ4"/>
<organism evidence="1">
    <name type="scientific">Arion vulgaris</name>
    <dbReference type="NCBI Taxonomy" id="1028688"/>
    <lineage>
        <taxon>Eukaryota</taxon>
        <taxon>Metazoa</taxon>
        <taxon>Spiralia</taxon>
        <taxon>Lophotrochozoa</taxon>
        <taxon>Mollusca</taxon>
        <taxon>Gastropoda</taxon>
        <taxon>Heterobranchia</taxon>
        <taxon>Euthyneura</taxon>
        <taxon>Panpulmonata</taxon>
        <taxon>Eupulmonata</taxon>
        <taxon>Stylommatophora</taxon>
        <taxon>Helicina</taxon>
        <taxon>Arionoidea</taxon>
        <taxon>Arionidae</taxon>
        <taxon>Arion</taxon>
    </lineage>
</organism>
<protein>
    <submittedName>
        <fullName evidence="1">Uncharacterized protein</fullName>
    </submittedName>
</protein>
<reference evidence="1" key="1">
    <citation type="submission" date="2014-12" db="EMBL/GenBank/DDBJ databases">
        <title>Insight into the proteome of Arion vulgaris.</title>
        <authorList>
            <person name="Aradska J."/>
            <person name="Bulat T."/>
            <person name="Smidak R."/>
            <person name="Sarate P."/>
            <person name="Gangsoo J."/>
            <person name="Sialana F."/>
            <person name="Bilban M."/>
            <person name="Lubec G."/>
        </authorList>
    </citation>
    <scope>NUCLEOTIDE SEQUENCE</scope>
    <source>
        <tissue evidence="1">Skin</tissue>
    </source>
</reference>